<dbReference type="Pfam" id="PF13149">
    <property type="entry name" value="Mfa_like_1"/>
    <property type="match status" value="1"/>
</dbReference>
<protein>
    <recommendedName>
        <fullName evidence="2">Fimbrillin family protein</fullName>
    </recommendedName>
</protein>
<dbReference type="AlphaFoldDB" id="A0A5J4SVB9"/>
<comment type="caution">
    <text evidence="1">The sequence shown here is derived from an EMBL/GenBank/DDBJ whole genome shotgun (WGS) entry which is preliminary data.</text>
</comment>
<reference evidence="1" key="1">
    <citation type="submission" date="2019-03" db="EMBL/GenBank/DDBJ databases">
        <title>Single cell metagenomics reveals metabolic interactions within the superorganism composed of flagellate Streblomastix strix and complex community of Bacteroidetes bacteria on its surface.</title>
        <authorList>
            <person name="Treitli S.C."/>
            <person name="Kolisko M."/>
            <person name="Husnik F."/>
            <person name="Keeling P."/>
            <person name="Hampl V."/>
        </authorList>
    </citation>
    <scope>NUCLEOTIDE SEQUENCE</scope>
    <source>
        <strain evidence="1">STM</strain>
    </source>
</reference>
<proteinExistence type="predicted"/>
<accession>A0A5J4SVB9</accession>
<evidence type="ECO:0008006" key="2">
    <source>
        <dbReference type="Google" id="ProtNLM"/>
    </source>
</evidence>
<sequence length="371" mass="39589">MKKIFLLVPVFLLLMITGCSEKSSDNVTDYKGERISLQANIGAITRGDGVISEGTSALLLNVSLIRLDKDETSYANEPLINGTIDRAENEDTGTSILTLNPNVADAYYPADKNQSLQLIAWYPRGESNDAGTISFPDGTKIDGTTDVLATTLVSGKLKDASLASSAITFHHLLSQIVVKVAARDEDVREAWGDLKSIEIQGREQAFTLILPVTETEDGPSAVEEVLPIINILETPAPTNLVLLSLESDSEMVLPVLPTTPAAAGYALIAPTSTVATESLVAEGKEELKLIIETTKKTVTVTVTEKFEAEKAYTITLTFAQYVSIEVEKVNLVTPWPAASDVSTGTILGYPGFDSSDAPGGVDGSYETDSSI</sequence>
<dbReference type="EMBL" id="SNRY01000032">
    <property type="protein sequence ID" value="KAA6350156.1"/>
    <property type="molecule type" value="Genomic_DNA"/>
</dbReference>
<name>A0A5J4SVB9_9ZZZZ</name>
<gene>
    <name evidence="1" type="ORF">EZS27_002422</name>
</gene>
<dbReference type="PROSITE" id="PS51257">
    <property type="entry name" value="PROKAR_LIPOPROTEIN"/>
    <property type="match status" value="1"/>
</dbReference>
<evidence type="ECO:0000313" key="1">
    <source>
        <dbReference type="EMBL" id="KAA6350156.1"/>
    </source>
</evidence>
<organism evidence="1">
    <name type="scientific">termite gut metagenome</name>
    <dbReference type="NCBI Taxonomy" id="433724"/>
    <lineage>
        <taxon>unclassified sequences</taxon>
        <taxon>metagenomes</taxon>
        <taxon>organismal metagenomes</taxon>
    </lineage>
</organism>
<dbReference type="InterPro" id="IPR025049">
    <property type="entry name" value="Mfa-like_1"/>
</dbReference>